<keyword evidence="2" id="KW-1185">Reference proteome</keyword>
<name>A0ABD5Q0S3_9EURY</name>
<sequence>MKSLRRGLWDGEVGKDARGRFSCRICRRSLVARTEAEDGVERSCPDCGRAWKSRASPRWRTTGG</sequence>
<evidence type="ECO:0008006" key="3">
    <source>
        <dbReference type="Google" id="ProtNLM"/>
    </source>
</evidence>
<organism evidence="1 2">
    <name type="scientific">Halorussus aquaticus</name>
    <dbReference type="NCBI Taxonomy" id="2953748"/>
    <lineage>
        <taxon>Archaea</taxon>
        <taxon>Methanobacteriati</taxon>
        <taxon>Methanobacteriota</taxon>
        <taxon>Stenosarchaea group</taxon>
        <taxon>Halobacteria</taxon>
        <taxon>Halobacteriales</taxon>
        <taxon>Haladaptataceae</taxon>
        <taxon>Halorussus</taxon>
    </lineage>
</organism>
<proteinExistence type="predicted"/>
<accession>A0ABD5Q0S3</accession>
<evidence type="ECO:0000313" key="1">
    <source>
        <dbReference type="EMBL" id="MFC4824198.1"/>
    </source>
</evidence>
<dbReference type="EMBL" id="JBHSHT010000001">
    <property type="protein sequence ID" value="MFC4824198.1"/>
    <property type="molecule type" value="Genomic_DNA"/>
</dbReference>
<dbReference type="Pfam" id="PF23137">
    <property type="entry name" value="HVO_0758"/>
    <property type="match status" value="1"/>
</dbReference>
<evidence type="ECO:0000313" key="2">
    <source>
        <dbReference type="Proteomes" id="UP001595945"/>
    </source>
</evidence>
<comment type="caution">
    <text evidence="1">The sequence shown here is derived from an EMBL/GenBank/DDBJ whole genome shotgun (WGS) entry which is preliminary data.</text>
</comment>
<dbReference type="RefSeq" id="WP_254266732.1">
    <property type="nucleotide sequence ID" value="NZ_CP100400.1"/>
</dbReference>
<protein>
    <recommendedName>
        <fullName evidence="3">Small CPxCG-related zinc finger protein</fullName>
    </recommendedName>
</protein>
<dbReference type="AlphaFoldDB" id="A0ABD5Q0S3"/>
<gene>
    <name evidence="1" type="ORF">ACFO9K_07975</name>
</gene>
<reference evidence="1 2" key="1">
    <citation type="journal article" date="2019" name="Int. J. Syst. Evol. Microbiol.">
        <title>The Global Catalogue of Microorganisms (GCM) 10K type strain sequencing project: providing services to taxonomists for standard genome sequencing and annotation.</title>
        <authorList>
            <consortium name="The Broad Institute Genomics Platform"/>
            <consortium name="The Broad Institute Genome Sequencing Center for Infectious Disease"/>
            <person name="Wu L."/>
            <person name="Ma J."/>
        </authorList>
    </citation>
    <scope>NUCLEOTIDE SEQUENCE [LARGE SCALE GENOMIC DNA]</scope>
    <source>
        <strain evidence="1 2">XZYJ18</strain>
    </source>
</reference>
<dbReference type="InterPro" id="IPR049697">
    <property type="entry name" value="HVO_0758-like"/>
</dbReference>
<dbReference type="Proteomes" id="UP001595945">
    <property type="component" value="Unassembled WGS sequence"/>
</dbReference>
<dbReference type="GeneID" id="73045121"/>